<feature type="transmembrane region" description="Helical" evidence="3">
    <location>
        <begin position="318"/>
        <end position="337"/>
    </location>
</feature>
<sequence>MSRNEVAAPQRLSFKTKFFFGLGSAAEAIGLFSVTSYAMLYYNQVLGLPAHLAGLALSASLLLDGPCDLLMGSLSDRTRSRFGRRHLYMYIAPIPIGLALIAVFNPPKASGEMMLFVWFTVSVILLRQLMNLFHTPHSALGGELTTDYTERTKVMAYASFFTSAGATAQGFIALTFFFKATPNYPRGLLNPEPWLRYSLTMAALAVIMLYASSWYTRDRIPHLPRPPANLPRFSAAEFLRDVGKAFSNPNYSLLIGGYFLLTMTTGLRSGLQLYTNTYFWALTSETLRWLIFSSLLGAVVAFVVTARLQRRFDKKATIIVASVVQAIAPAIPTWLGLMGVLTPQTPNLVYILLAASSVGWIGYGVLTIGVLSCMADVADENDLRYGVRQEGVMYAMRNMFGKIDQAIGAALAGGILTLVAFPIKAVVGQVPLHVVRDVAWADGVLATIPGVLAVIPYVFYRINRAQYETTKAALAARGAQTAPPSTPRALAEEPSAQTVPEIL</sequence>
<dbReference type="SUPFAM" id="SSF103473">
    <property type="entry name" value="MFS general substrate transporter"/>
    <property type="match status" value="1"/>
</dbReference>
<dbReference type="HOGENOM" id="CLU_027408_6_0_5"/>
<reference evidence="4" key="1">
    <citation type="submission" date="2008-01" db="EMBL/GenBank/DDBJ databases">
        <title>Complete sequence of chromosome of Caulobacter sp. K31.</title>
        <authorList>
            <consortium name="US DOE Joint Genome Institute"/>
            <person name="Copeland A."/>
            <person name="Lucas S."/>
            <person name="Lapidus A."/>
            <person name="Barry K."/>
            <person name="Glavina del Rio T."/>
            <person name="Dalin E."/>
            <person name="Tice H."/>
            <person name="Pitluck S."/>
            <person name="Bruce D."/>
            <person name="Goodwin L."/>
            <person name="Thompson L.S."/>
            <person name="Brettin T."/>
            <person name="Detter J.C."/>
            <person name="Han C."/>
            <person name="Schmutz J."/>
            <person name="Larimer F."/>
            <person name="Land M."/>
            <person name="Hauser L."/>
            <person name="Kyrpides N."/>
            <person name="Kim E."/>
            <person name="Stephens C."/>
            <person name="Richardson P."/>
        </authorList>
    </citation>
    <scope>NUCLEOTIDE SEQUENCE [LARGE SCALE GENOMIC DNA]</scope>
    <source>
        <strain evidence="4">K31</strain>
    </source>
</reference>
<dbReference type="PANTHER" id="PTHR11328:SF24">
    <property type="entry name" value="MAJOR FACILITATOR SUPERFAMILY (MFS) PROFILE DOMAIN-CONTAINING PROTEIN"/>
    <property type="match status" value="1"/>
</dbReference>
<dbReference type="InterPro" id="IPR039672">
    <property type="entry name" value="MFS_2"/>
</dbReference>
<feature type="transmembrane region" description="Helical" evidence="3">
    <location>
        <begin position="406"/>
        <end position="427"/>
    </location>
</feature>
<dbReference type="GO" id="GO:0008643">
    <property type="term" value="P:carbohydrate transport"/>
    <property type="evidence" value="ECO:0007669"/>
    <property type="project" value="InterPro"/>
</dbReference>
<evidence type="ECO:0000256" key="1">
    <source>
        <dbReference type="ARBA" id="ARBA00009617"/>
    </source>
</evidence>
<dbReference type="KEGG" id="cak:Caul_0430"/>
<accession>B0T5K9</accession>
<protein>
    <submittedName>
        <fullName evidence="4">Major facilitator superfamily MFS_1</fullName>
    </submittedName>
</protein>
<evidence type="ECO:0000256" key="3">
    <source>
        <dbReference type="SAM" id="Phobius"/>
    </source>
</evidence>
<dbReference type="GO" id="GO:0015293">
    <property type="term" value="F:symporter activity"/>
    <property type="evidence" value="ECO:0007669"/>
    <property type="project" value="InterPro"/>
</dbReference>
<feature type="transmembrane region" description="Helical" evidence="3">
    <location>
        <begin position="349"/>
        <end position="375"/>
    </location>
</feature>
<name>B0T5K9_CAUSK</name>
<dbReference type="Gene3D" id="1.20.1250.20">
    <property type="entry name" value="MFS general substrate transporter like domains"/>
    <property type="match status" value="1"/>
</dbReference>
<feature type="transmembrane region" description="Helical" evidence="3">
    <location>
        <begin position="287"/>
        <end position="306"/>
    </location>
</feature>
<feature type="transmembrane region" description="Helical" evidence="3">
    <location>
        <begin position="197"/>
        <end position="215"/>
    </location>
</feature>
<dbReference type="Pfam" id="PF13347">
    <property type="entry name" value="MFS_2"/>
    <property type="match status" value="1"/>
</dbReference>
<comment type="similarity">
    <text evidence="1">Belongs to the sodium:galactoside symporter (TC 2.A.2) family.</text>
</comment>
<feature type="transmembrane region" description="Helical" evidence="3">
    <location>
        <begin position="48"/>
        <end position="66"/>
    </location>
</feature>
<dbReference type="GO" id="GO:0005886">
    <property type="term" value="C:plasma membrane"/>
    <property type="evidence" value="ECO:0007669"/>
    <property type="project" value="TreeGrafter"/>
</dbReference>
<dbReference type="InterPro" id="IPR036259">
    <property type="entry name" value="MFS_trans_sf"/>
</dbReference>
<dbReference type="OrthoDB" id="9764596at2"/>
<organism evidence="4">
    <name type="scientific">Caulobacter sp. (strain K31)</name>
    <dbReference type="NCBI Taxonomy" id="366602"/>
    <lineage>
        <taxon>Bacteria</taxon>
        <taxon>Pseudomonadati</taxon>
        <taxon>Pseudomonadota</taxon>
        <taxon>Alphaproteobacteria</taxon>
        <taxon>Caulobacterales</taxon>
        <taxon>Caulobacteraceae</taxon>
        <taxon>Caulobacter</taxon>
    </lineage>
</organism>
<dbReference type="eggNOG" id="COG2211">
    <property type="taxonomic scope" value="Bacteria"/>
</dbReference>
<keyword evidence="3" id="KW-1133">Transmembrane helix</keyword>
<feature type="transmembrane region" description="Helical" evidence="3">
    <location>
        <begin position="250"/>
        <end position="267"/>
    </location>
</feature>
<feature type="transmembrane region" description="Helical" evidence="3">
    <location>
        <begin position="87"/>
        <end position="107"/>
    </location>
</feature>
<evidence type="ECO:0000313" key="4">
    <source>
        <dbReference type="EMBL" id="ABZ69567.1"/>
    </source>
</evidence>
<feature type="region of interest" description="Disordered" evidence="2">
    <location>
        <begin position="478"/>
        <end position="503"/>
    </location>
</feature>
<dbReference type="PANTHER" id="PTHR11328">
    <property type="entry name" value="MAJOR FACILITATOR SUPERFAMILY DOMAIN-CONTAINING PROTEIN"/>
    <property type="match status" value="1"/>
</dbReference>
<dbReference type="AlphaFoldDB" id="B0T5K9"/>
<dbReference type="EMBL" id="CP000927">
    <property type="protein sequence ID" value="ABZ69567.1"/>
    <property type="molecule type" value="Genomic_DNA"/>
</dbReference>
<gene>
    <name evidence="4" type="ordered locus">Caul_0430</name>
</gene>
<evidence type="ECO:0000256" key="2">
    <source>
        <dbReference type="SAM" id="MobiDB-lite"/>
    </source>
</evidence>
<dbReference type="STRING" id="366602.Caul_0430"/>
<keyword evidence="3" id="KW-0812">Transmembrane</keyword>
<proteinExistence type="inferred from homology"/>
<keyword evidence="3" id="KW-0472">Membrane</keyword>
<feature type="transmembrane region" description="Helical" evidence="3">
    <location>
        <begin position="154"/>
        <end position="177"/>
    </location>
</feature>
<feature type="transmembrane region" description="Helical" evidence="3">
    <location>
        <begin position="18"/>
        <end position="42"/>
    </location>
</feature>
<feature type="transmembrane region" description="Helical" evidence="3">
    <location>
        <begin position="113"/>
        <end position="133"/>
    </location>
</feature>
<feature type="transmembrane region" description="Helical" evidence="3">
    <location>
        <begin position="439"/>
        <end position="460"/>
    </location>
</feature>